<dbReference type="AlphaFoldDB" id="A0A3Q0GHU0"/>
<evidence type="ECO:0000259" key="7">
    <source>
        <dbReference type="SMART" id="SM01423"/>
    </source>
</evidence>
<dbReference type="Pfam" id="PF04849">
    <property type="entry name" value="HAP1_N"/>
    <property type="match status" value="1"/>
</dbReference>
<dbReference type="GO" id="GO:0006605">
    <property type="term" value="P:protein targeting"/>
    <property type="evidence" value="ECO:0007669"/>
    <property type="project" value="TreeGrafter"/>
</dbReference>
<dbReference type="PANTHER" id="PTHR15751:SF13">
    <property type="entry name" value="TRAFFICKING KINESIN-BINDING PROTEIN 2"/>
    <property type="match status" value="1"/>
</dbReference>
<evidence type="ECO:0000256" key="1">
    <source>
        <dbReference type="ARBA" id="ARBA00004173"/>
    </source>
</evidence>
<dbReference type="GO" id="GO:0017022">
    <property type="term" value="F:myosin binding"/>
    <property type="evidence" value="ECO:0007669"/>
    <property type="project" value="TreeGrafter"/>
</dbReference>
<feature type="compositionally biased region" description="Low complexity" evidence="6">
    <location>
        <begin position="719"/>
        <end position="729"/>
    </location>
</feature>
<evidence type="ECO:0000256" key="6">
    <source>
        <dbReference type="SAM" id="MobiDB-lite"/>
    </source>
</evidence>
<dbReference type="GO" id="GO:0030425">
    <property type="term" value="C:dendrite"/>
    <property type="evidence" value="ECO:0007669"/>
    <property type="project" value="TreeGrafter"/>
</dbReference>
<keyword evidence="4" id="KW-0496">Mitochondrion</keyword>
<dbReference type="GO" id="GO:0050811">
    <property type="term" value="F:GABA receptor binding"/>
    <property type="evidence" value="ECO:0007669"/>
    <property type="project" value="TreeGrafter"/>
</dbReference>
<dbReference type="GO" id="GO:0047496">
    <property type="term" value="P:vesicle transport along microtubule"/>
    <property type="evidence" value="ECO:0007669"/>
    <property type="project" value="TreeGrafter"/>
</dbReference>
<name>A0A3Q0GHU0_ALLSI</name>
<dbReference type="InterPro" id="IPR022154">
    <property type="entry name" value="TRAK1/2_C"/>
</dbReference>
<comment type="similarity">
    <text evidence="2">Belongs to the milton family.</text>
</comment>
<protein>
    <submittedName>
        <fullName evidence="10">Trafficking kinesin-binding protein 2 isoform X5</fullName>
    </submittedName>
</protein>
<feature type="compositionally biased region" description="Polar residues" evidence="6">
    <location>
        <begin position="457"/>
        <end position="473"/>
    </location>
</feature>
<evidence type="ECO:0000256" key="2">
    <source>
        <dbReference type="ARBA" id="ARBA00007007"/>
    </source>
</evidence>
<dbReference type="RefSeq" id="XP_025057975.1">
    <property type="nucleotide sequence ID" value="XM_025202190.1"/>
</dbReference>
<proteinExistence type="inferred from homology"/>
<evidence type="ECO:0000256" key="3">
    <source>
        <dbReference type="ARBA" id="ARBA00023054"/>
    </source>
</evidence>
<evidence type="ECO:0000256" key="5">
    <source>
        <dbReference type="SAM" id="Coils"/>
    </source>
</evidence>
<dbReference type="GO" id="GO:0031410">
    <property type="term" value="C:cytoplasmic vesicle"/>
    <property type="evidence" value="ECO:0007669"/>
    <property type="project" value="TreeGrafter"/>
</dbReference>
<dbReference type="SMART" id="SM01424">
    <property type="entry name" value="HAP1_N"/>
    <property type="match status" value="1"/>
</dbReference>
<feature type="region of interest" description="Disordered" evidence="6">
    <location>
        <begin position="453"/>
        <end position="473"/>
    </location>
</feature>
<feature type="compositionally biased region" description="Pro residues" evidence="6">
    <location>
        <begin position="703"/>
        <end position="718"/>
    </location>
</feature>
<dbReference type="InterPro" id="IPR051946">
    <property type="entry name" value="Intracell_Traff-Reg"/>
</dbReference>
<comment type="subcellular location">
    <subcellularLocation>
        <location evidence="1">Mitochondrion</location>
    </subcellularLocation>
</comment>
<feature type="domain" description="Trafficking kinesin-binding protein C-terminal" evidence="7">
    <location>
        <begin position="355"/>
        <end position="502"/>
    </location>
</feature>
<evidence type="ECO:0000256" key="4">
    <source>
        <dbReference type="ARBA" id="ARBA00023128"/>
    </source>
</evidence>
<dbReference type="GeneID" id="102379597"/>
<feature type="domain" description="HAP1 N-terminal" evidence="8">
    <location>
        <begin position="30"/>
        <end position="357"/>
    </location>
</feature>
<evidence type="ECO:0000313" key="10">
    <source>
        <dbReference type="RefSeq" id="XP_025057975.1"/>
    </source>
</evidence>
<dbReference type="PANTHER" id="PTHR15751">
    <property type="entry name" value="TRAFFICKING KINESIN-BINDING PROTEIN"/>
    <property type="match status" value="1"/>
</dbReference>
<accession>A0A3Q0GHU0</accession>
<keyword evidence="3 5" id="KW-0175">Coiled coil</keyword>
<feature type="coiled-coil region" evidence="5">
    <location>
        <begin position="267"/>
        <end position="336"/>
    </location>
</feature>
<dbReference type="GO" id="GO:0005739">
    <property type="term" value="C:mitochondrion"/>
    <property type="evidence" value="ECO:0007669"/>
    <property type="project" value="UniProtKB-SubCell"/>
</dbReference>
<dbReference type="GO" id="GO:0098957">
    <property type="term" value="P:anterograde axonal transport of mitochondrion"/>
    <property type="evidence" value="ECO:0007669"/>
    <property type="project" value="TreeGrafter"/>
</dbReference>
<keyword evidence="9" id="KW-1185">Reference proteome</keyword>
<dbReference type="GO" id="GO:0048311">
    <property type="term" value="P:mitochondrion distribution"/>
    <property type="evidence" value="ECO:0007669"/>
    <property type="project" value="TreeGrafter"/>
</dbReference>
<feature type="coiled-coil region" evidence="5">
    <location>
        <begin position="133"/>
        <end position="167"/>
    </location>
</feature>
<feature type="region of interest" description="Disordered" evidence="6">
    <location>
        <begin position="698"/>
        <end position="729"/>
    </location>
</feature>
<dbReference type="SMART" id="SM01423">
    <property type="entry name" value="Milton"/>
    <property type="match status" value="1"/>
</dbReference>
<dbReference type="GO" id="GO:0022008">
    <property type="term" value="P:neurogenesis"/>
    <property type="evidence" value="ECO:0007669"/>
    <property type="project" value="TreeGrafter"/>
</dbReference>
<dbReference type="CTD" id="66008"/>
<organism evidence="9 10">
    <name type="scientific">Alligator sinensis</name>
    <name type="common">Chinese alligator</name>
    <dbReference type="NCBI Taxonomy" id="38654"/>
    <lineage>
        <taxon>Eukaryota</taxon>
        <taxon>Metazoa</taxon>
        <taxon>Chordata</taxon>
        <taxon>Craniata</taxon>
        <taxon>Vertebrata</taxon>
        <taxon>Euteleostomi</taxon>
        <taxon>Archelosauria</taxon>
        <taxon>Archosauria</taxon>
        <taxon>Crocodylia</taxon>
        <taxon>Alligatoridae</taxon>
        <taxon>Alligatorinae</taxon>
        <taxon>Alligator</taxon>
    </lineage>
</organism>
<gene>
    <name evidence="10" type="primary">TRAK2</name>
</gene>
<dbReference type="Proteomes" id="UP000189705">
    <property type="component" value="Unplaced"/>
</dbReference>
<dbReference type="GO" id="GO:1904115">
    <property type="term" value="C:axon cytoplasm"/>
    <property type="evidence" value="ECO:0007669"/>
    <property type="project" value="GOC"/>
</dbReference>
<feature type="region of interest" description="Disordered" evidence="6">
    <location>
        <begin position="392"/>
        <end position="414"/>
    </location>
</feature>
<evidence type="ECO:0000313" key="9">
    <source>
        <dbReference type="Proteomes" id="UP000189705"/>
    </source>
</evidence>
<evidence type="ECO:0000259" key="8">
    <source>
        <dbReference type="SMART" id="SM01424"/>
    </source>
</evidence>
<reference evidence="10" key="1">
    <citation type="submission" date="2025-08" db="UniProtKB">
        <authorList>
            <consortium name="RefSeq"/>
        </authorList>
    </citation>
    <scope>IDENTIFICATION</scope>
</reference>
<sequence length="852" mass="94889">MNFNHRDSESITDACSSEDVREIELVSMLEEQLPEYKLRVDSLYLYENQDWFQSPACPTHVPETISPVHAEETFRYMSLLELPPSSLAGPHTFSQVLGTDNEEQITKTYSDVDLLKHLLAERDRDLELAARIGQALLKRNHLLTEQNEALEEQLGQTLDQVNQLQHELSKKDELLRIVSIASEESETDSSCSTPLRFNESFSVSHGLLQLDILQDKLKELEEENLALRSKACHLKTETITYEEKEQQLVSDCVKELREYPGETNVHIARMTEELSEKSEELVRYQEEISSLLSQIVDLQHKLKEHVIEKEELKLHLQASKDAQRQLTAELHELQDRNAECLGMLHESQEEVKYLRSKSSSASLCRPHSCGTFPAESLAAEIEGTMRKELNVDEESALSKQKDTPKLGQPGTLADNDLTTALHRLSLRRQNYLSEKQFFEEEWQRKMRSLVDQKEESSGCSTPTESSLSLGTNSELMDFSGSSSSLRMFIPEKLQIVKPLEGSQTLFHWQQLAQPNLGTILDPRPGVVTKGFTLLPEDVVYHISDLEEDDEEEGEGGITFQVQQSFLKERTCPVPKPVSGIFLPSITSAPMPLTASNPGKCLSSTNSTFTFTTCRILHPSDITQVTPSSTYVPLSLGNSGSSTVNTMVSSPAMSYRLSIGEFLTKRRDSATTFSSTSSLAKLLQERGISAKAHDNPVSEQLPLLQPPQTLPIPSTPPNSPSHSPHLSPLPFESRAHLSENFLASRPAETFLQEMYGLKPAHNPPDVGQLKMSLVERLKRLGIARAVKPPEAGVNGKNEGPEIGLRKQDSAVFLSAGSNLMGVLRRNQSLPVMIGALAAPACTSSSKMGILKED</sequence>
<dbReference type="InterPro" id="IPR006933">
    <property type="entry name" value="HAP1_N"/>
</dbReference>
<feature type="coiled-coil region" evidence="5">
    <location>
        <begin position="203"/>
        <end position="230"/>
    </location>
</feature>